<evidence type="ECO:0000256" key="1">
    <source>
        <dbReference type="SAM" id="MobiDB-lite"/>
    </source>
</evidence>
<reference evidence="2" key="1">
    <citation type="submission" date="2023-10" db="EMBL/GenBank/DDBJ databases">
        <authorList>
            <person name="Chen Y."/>
            <person name="Shah S."/>
            <person name="Dougan E. K."/>
            <person name="Thang M."/>
            <person name="Chan C."/>
        </authorList>
    </citation>
    <scope>NUCLEOTIDE SEQUENCE [LARGE SCALE GENOMIC DNA]</scope>
</reference>
<dbReference type="SUPFAM" id="SSF48150">
    <property type="entry name" value="DNA-glycosylase"/>
    <property type="match status" value="1"/>
</dbReference>
<evidence type="ECO:0008006" key="4">
    <source>
        <dbReference type="Google" id="ProtNLM"/>
    </source>
</evidence>
<dbReference type="Gene3D" id="1.10.340.30">
    <property type="entry name" value="Hypothetical protein, domain 2"/>
    <property type="match status" value="1"/>
</dbReference>
<gene>
    <name evidence="2" type="ORF">PCOR1329_LOCUS49026</name>
</gene>
<dbReference type="Proteomes" id="UP001189429">
    <property type="component" value="Unassembled WGS sequence"/>
</dbReference>
<organism evidence="2 3">
    <name type="scientific">Prorocentrum cordatum</name>
    <dbReference type="NCBI Taxonomy" id="2364126"/>
    <lineage>
        <taxon>Eukaryota</taxon>
        <taxon>Sar</taxon>
        <taxon>Alveolata</taxon>
        <taxon>Dinophyceae</taxon>
        <taxon>Prorocentrales</taxon>
        <taxon>Prorocentraceae</taxon>
        <taxon>Prorocentrum</taxon>
    </lineage>
</organism>
<proteinExistence type="predicted"/>
<dbReference type="InterPro" id="IPR052054">
    <property type="entry name" value="Oxidative_DNA_repair_enzyme"/>
</dbReference>
<dbReference type="EMBL" id="CAUYUJ010015932">
    <property type="protein sequence ID" value="CAK0859777.1"/>
    <property type="molecule type" value="Genomic_DNA"/>
</dbReference>
<keyword evidence="3" id="KW-1185">Reference proteome</keyword>
<sequence>MATSPARAAPPRAGGAAGGRVALVLGLPPGFDLAAAACSYGFRAVWAALRQRACPRALEVRVPRGCPRLRTADVRGLEAQVRRMLRLRAGDAAVARRFGALCPDLAAGGPVGRLFRSPTLFEDLVKTVTLCNCGWGRTISMNEALCGLPSAAAGAAGAFPTPAELSRTTPARLRRSCGVGYRAERLVRLARACVRGEVPLASLDAAGPTAETAQSIAAIHGFGPFAAANVLQLLGGYERMPPGSAPPRPSGRGARLPRRDAGQRGRAGGEGLCPVRSVPVPAVLDRAVANLRAADGRPGQPGGPQPLLAPHRRAHGRGAAAARRPAAGDRRAGRARQEPCFPAPPPAPASKAARRG</sequence>
<comment type="caution">
    <text evidence="2">The sequence shown here is derived from an EMBL/GenBank/DDBJ whole genome shotgun (WGS) entry which is preliminary data.</text>
</comment>
<dbReference type="PANTHER" id="PTHR10242:SF4">
    <property type="entry name" value="OS07G0657600 PROTEIN"/>
    <property type="match status" value="1"/>
</dbReference>
<dbReference type="InterPro" id="IPR011257">
    <property type="entry name" value="DNA_glycosylase"/>
</dbReference>
<evidence type="ECO:0000313" key="2">
    <source>
        <dbReference type="EMBL" id="CAK0859777.1"/>
    </source>
</evidence>
<name>A0ABN9UJ88_9DINO</name>
<feature type="compositionally biased region" description="Basic and acidic residues" evidence="1">
    <location>
        <begin position="326"/>
        <end position="337"/>
    </location>
</feature>
<accession>A0ABN9UJ88</accession>
<dbReference type="PANTHER" id="PTHR10242">
    <property type="entry name" value="8-OXOGUANINE DNA GLYCOSYLASE"/>
    <property type="match status" value="1"/>
</dbReference>
<feature type="region of interest" description="Disordered" evidence="1">
    <location>
        <begin position="239"/>
        <end position="275"/>
    </location>
</feature>
<evidence type="ECO:0000313" key="3">
    <source>
        <dbReference type="Proteomes" id="UP001189429"/>
    </source>
</evidence>
<feature type="region of interest" description="Disordered" evidence="1">
    <location>
        <begin position="293"/>
        <end position="356"/>
    </location>
</feature>
<protein>
    <recommendedName>
        <fullName evidence="4">DNA-(apurinic or apyrimidinic site) lyase</fullName>
    </recommendedName>
</protein>